<dbReference type="PROSITE" id="PS50003">
    <property type="entry name" value="PH_DOMAIN"/>
    <property type="match status" value="1"/>
</dbReference>
<dbReference type="GO" id="GO:0005829">
    <property type="term" value="C:cytosol"/>
    <property type="evidence" value="ECO:0007669"/>
    <property type="project" value="GOC"/>
</dbReference>
<dbReference type="SUPFAM" id="SSF50729">
    <property type="entry name" value="PH domain-like"/>
    <property type="match status" value="1"/>
</dbReference>
<dbReference type="GO" id="GO:0030136">
    <property type="term" value="C:clathrin-coated vesicle"/>
    <property type="evidence" value="ECO:0007669"/>
    <property type="project" value="UniProtKB-SubCell"/>
</dbReference>
<dbReference type="SMART" id="SM00233">
    <property type="entry name" value="PH"/>
    <property type="match status" value="1"/>
</dbReference>
<comment type="similarity">
    <text evidence="1">Belongs to the sesquipedalian family.</text>
</comment>
<feature type="domain" description="PH" evidence="3">
    <location>
        <begin position="17"/>
        <end position="113"/>
    </location>
</feature>
<organism evidence="4 5">
    <name type="scientific">Hippocampus comes</name>
    <name type="common">Tiger tail seahorse</name>
    <dbReference type="NCBI Taxonomy" id="109280"/>
    <lineage>
        <taxon>Eukaryota</taxon>
        <taxon>Metazoa</taxon>
        <taxon>Chordata</taxon>
        <taxon>Craniata</taxon>
        <taxon>Vertebrata</taxon>
        <taxon>Euteleostomi</taxon>
        <taxon>Actinopterygii</taxon>
        <taxon>Neopterygii</taxon>
        <taxon>Teleostei</taxon>
        <taxon>Neoteleostei</taxon>
        <taxon>Acanthomorphata</taxon>
        <taxon>Syngnathiaria</taxon>
        <taxon>Syngnathiformes</taxon>
        <taxon>Syngnathoidei</taxon>
        <taxon>Syngnathidae</taxon>
        <taxon>Hippocampus</taxon>
    </lineage>
</organism>
<evidence type="ECO:0000256" key="1">
    <source>
        <dbReference type="RuleBase" id="RU369082"/>
    </source>
</evidence>
<comment type="function">
    <text evidence="1">Plays a role in endocytic trafficking. Required for receptor recycling from endosomes, both to the trans-Golgi network and the plasma membrane.</text>
</comment>
<feature type="region of interest" description="Disordered" evidence="2">
    <location>
        <begin position="130"/>
        <end position="162"/>
    </location>
</feature>
<dbReference type="GO" id="GO:0055037">
    <property type="term" value="C:recycling endosome"/>
    <property type="evidence" value="ECO:0007669"/>
    <property type="project" value="UniProtKB-SubCell"/>
</dbReference>
<name>A0A3Q3DRB4_HIPCM</name>
<protein>
    <recommendedName>
        <fullName evidence="1">Sesquipedalian</fullName>
        <shortName evidence="1">Ses</shortName>
    </recommendedName>
    <alternativeName>
        <fullName evidence="1">PH domain-containing endocytic trafficking adaptor</fullName>
    </alternativeName>
</protein>
<reference evidence="4" key="1">
    <citation type="submission" date="2025-08" db="UniProtKB">
        <authorList>
            <consortium name="Ensembl"/>
        </authorList>
    </citation>
    <scope>IDENTIFICATION</scope>
</reference>
<dbReference type="PANTHER" id="PTHR22902">
    <property type="entry name" value="SESQUIPEDALIAN"/>
    <property type="match status" value="1"/>
</dbReference>
<dbReference type="Proteomes" id="UP000264820">
    <property type="component" value="Unplaced"/>
</dbReference>
<evidence type="ECO:0000259" key="3">
    <source>
        <dbReference type="PROSITE" id="PS50003"/>
    </source>
</evidence>
<dbReference type="PANTHER" id="PTHR22902:SF17">
    <property type="entry name" value="SESQUIPEDALIAN-1"/>
    <property type="match status" value="1"/>
</dbReference>
<dbReference type="GO" id="GO:0005769">
    <property type="term" value="C:early endosome"/>
    <property type="evidence" value="ECO:0007669"/>
    <property type="project" value="UniProtKB-SubCell"/>
</dbReference>
<keyword evidence="1" id="KW-0968">Cytoplasmic vesicle</keyword>
<dbReference type="InterPro" id="IPR011993">
    <property type="entry name" value="PH-like_dom_sf"/>
</dbReference>
<keyword evidence="1" id="KW-0967">Endosome</keyword>
<dbReference type="InterPro" id="IPR001849">
    <property type="entry name" value="PH_domain"/>
</dbReference>
<accession>A0A3Q3DRB4</accession>
<dbReference type="OMA" id="EGCTVQM"/>
<dbReference type="GO" id="GO:0007032">
    <property type="term" value="P:endosome organization"/>
    <property type="evidence" value="ECO:0007669"/>
    <property type="project" value="UniProtKB-UniRule"/>
</dbReference>
<proteinExistence type="inferred from homology"/>
<dbReference type="InterPro" id="IPR045188">
    <property type="entry name" value="Boi1/Boi2-like"/>
</dbReference>
<dbReference type="GO" id="GO:0001881">
    <property type="term" value="P:receptor recycling"/>
    <property type="evidence" value="ECO:0007669"/>
    <property type="project" value="UniProtKB-UniRule"/>
</dbReference>
<feature type="compositionally biased region" description="Low complexity" evidence="2">
    <location>
        <begin position="139"/>
        <end position="148"/>
    </location>
</feature>
<dbReference type="GO" id="GO:0042147">
    <property type="term" value="P:retrograde transport, endosome to Golgi"/>
    <property type="evidence" value="ECO:0007669"/>
    <property type="project" value="UniProtKB-UniRule"/>
</dbReference>
<reference evidence="4" key="2">
    <citation type="submission" date="2025-09" db="UniProtKB">
        <authorList>
            <consortium name="Ensembl"/>
        </authorList>
    </citation>
    <scope>IDENTIFICATION</scope>
</reference>
<dbReference type="Pfam" id="PF00169">
    <property type="entry name" value="PH"/>
    <property type="match status" value="1"/>
</dbReference>
<evidence type="ECO:0000313" key="4">
    <source>
        <dbReference type="Ensembl" id="ENSHCOP00000018545.1"/>
    </source>
</evidence>
<keyword evidence="5" id="KW-1185">Reference proteome</keyword>
<sequence length="243" mass="27702">MKLHKKILTHYQSCTSPVDKEGYLSKKKQRNGSYHRRWSVLKANLLFYQERPADRHLLGVIVLEGCDVRRADADGRFGFCLLFQGPEPKSYQFAAGDEVTLESWLRALRSASHSYLSLLLQNLHIQYQEVKQHQGSGDSSPSNLNLGPAPSPPPPSSSSGLWSSSVIIKKSPKPWHKWNTHVTPLNVPTVPSYAEWPLVGSNPQEEFRVLHELYGQEIKKARERWLTSRQPPEENIQEDLIDL</sequence>
<dbReference type="GO" id="GO:0005802">
    <property type="term" value="C:trans-Golgi network"/>
    <property type="evidence" value="ECO:0007669"/>
    <property type="project" value="UniProtKB-UniRule"/>
</dbReference>
<evidence type="ECO:0000256" key="2">
    <source>
        <dbReference type="SAM" id="MobiDB-lite"/>
    </source>
</evidence>
<keyword evidence="1" id="KW-0333">Golgi apparatus</keyword>
<dbReference type="Ensembl" id="ENSHCOT00000011021.1">
    <property type="protein sequence ID" value="ENSHCOP00000018545.1"/>
    <property type="gene ID" value="ENSHCOG00000003162.1"/>
</dbReference>
<dbReference type="Gene3D" id="2.30.29.30">
    <property type="entry name" value="Pleckstrin-homology domain (PH domain)/Phosphotyrosine-binding domain (PTB)"/>
    <property type="match status" value="1"/>
</dbReference>
<evidence type="ECO:0000313" key="5">
    <source>
        <dbReference type="Proteomes" id="UP000264820"/>
    </source>
</evidence>
<dbReference type="GeneTree" id="ENSGT00940000164923"/>
<keyword evidence="1" id="KW-0597">Phosphoprotein</keyword>
<comment type="subcellular location">
    <subcellularLocation>
        <location evidence="1">Early endosome</location>
    </subcellularLocation>
    <subcellularLocation>
        <location evidence="1">Recycling endosome</location>
    </subcellularLocation>
    <subcellularLocation>
        <location evidence="1">Golgi apparatus</location>
        <location evidence="1">trans-Golgi network</location>
    </subcellularLocation>
    <subcellularLocation>
        <location evidence="1">Cytoplasmic vesicle</location>
        <location evidence="1">Clathrin-coated vesicle</location>
    </subcellularLocation>
</comment>
<dbReference type="AlphaFoldDB" id="A0A3Q3DRB4"/>